<evidence type="ECO:0000259" key="2">
    <source>
        <dbReference type="Pfam" id="PF01451"/>
    </source>
</evidence>
<dbReference type="AlphaFoldDB" id="A0A558RDK3"/>
<evidence type="ECO:0000256" key="1">
    <source>
        <dbReference type="SAM" id="MobiDB-lite"/>
    </source>
</evidence>
<accession>A0A558RDK3</accession>
<dbReference type="EMBL" id="VNIM01000002">
    <property type="protein sequence ID" value="TVV77410.1"/>
    <property type="molecule type" value="Genomic_DNA"/>
</dbReference>
<dbReference type="OrthoDB" id="9898251at2"/>
<keyword evidence="4" id="KW-1185">Reference proteome</keyword>
<proteinExistence type="predicted"/>
<dbReference type="InterPro" id="IPR036196">
    <property type="entry name" value="Ptyr_pPase_sf"/>
</dbReference>
<dbReference type="SUPFAM" id="SSF52788">
    <property type="entry name" value="Phosphotyrosine protein phosphatases I"/>
    <property type="match status" value="1"/>
</dbReference>
<feature type="compositionally biased region" description="Polar residues" evidence="1">
    <location>
        <begin position="1"/>
        <end position="17"/>
    </location>
</feature>
<dbReference type="InterPro" id="IPR023485">
    <property type="entry name" value="Ptyr_pPase"/>
</dbReference>
<feature type="domain" description="Phosphotyrosine protein phosphatase I" evidence="2">
    <location>
        <begin position="79"/>
        <end position="161"/>
    </location>
</feature>
<evidence type="ECO:0000313" key="4">
    <source>
        <dbReference type="Proteomes" id="UP000318681"/>
    </source>
</evidence>
<evidence type="ECO:0000313" key="3">
    <source>
        <dbReference type="EMBL" id="TVV77410.1"/>
    </source>
</evidence>
<dbReference type="Pfam" id="PF01451">
    <property type="entry name" value="LMWPc"/>
    <property type="match status" value="1"/>
</dbReference>
<dbReference type="Proteomes" id="UP000318681">
    <property type="component" value="Unassembled WGS sequence"/>
</dbReference>
<sequence length="205" mass="22082">MTSRGCSSCTSGPTTMRPSWHGVFGQRWTRPTSRGRVPAKPMQLSNPGTLTRRAVLALSAAVVGSIGTGAVARCRPARVLLVCQFGSVKSAVAREVMKRRAAHRGIEIEIRSRGITPEEHMSPALAVALRAEGVDTRAQPLTGLASTDWRRQDAIVAFDPVAKSGLPAGALDWSDLPSFNSDYARARPLLAARLDALLDDLRRRC</sequence>
<reference evidence="3 4" key="1">
    <citation type="submission" date="2019-07" db="EMBL/GenBank/DDBJ databases">
        <title>Sphingomonas solaris sp. nov., isolated from a solar panel from Boston, Massachusetts.</title>
        <authorList>
            <person name="Tanner K."/>
            <person name="Pascual J."/>
            <person name="Mancuso C."/>
            <person name="Pereto J."/>
            <person name="Khalil A."/>
            <person name="Vilanova C."/>
        </authorList>
    </citation>
    <scope>NUCLEOTIDE SEQUENCE [LARGE SCALE GENOMIC DNA]</scope>
    <source>
        <strain evidence="3 4">R4DWN</strain>
    </source>
</reference>
<dbReference type="Gene3D" id="3.40.50.2300">
    <property type="match status" value="1"/>
</dbReference>
<organism evidence="3 4">
    <name type="scientific">Alterirhizorhabdus solaris</name>
    <dbReference type="NCBI Taxonomy" id="2529389"/>
    <lineage>
        <taxon>Bacteria</taxon>
        <taxon>Pseudomonadati</taxon>
        <taxon>Pseudomonadota</taxon>
        <taxon>Alphaproteobacteria</taxon>
        <taxon>Sphingomonadales</taxon>
        <taxon>Rhizorhabdaceae</taxon>
        <taxon>Alterirhizorhabdus</taxon>
    </lineage>
</organism>
<gene>
    <name evidence="3" type="ORF">FOY91_01265</name>
</gene>
<feature type="region of interest" description="Disordered" evidence="1">
    <location>
        <begin position="1"/>
        <end position="41"/>
    </location>
</feature>
<comment type="caution">
    <text evidence="3">The sequence shown here is derived from an EMBL/GenBank/DDBJ whole genome shotgun (WGS) entry which is preliminary data.</text>
</comment>
<name>A0A558RDK3_9SPHN</name>
<dbReference type="CDD" id="cd00133">
    <property type="entry name" value="PTS_IIB"/>
    <property type="match status" value="1"/>
</dbReference>
<protein>
    <recommendedName>
        <fullName evidence="2">Phosphotyrosine protein phosphatase I domain-containing protein</fullName>
    </recommendedName>
</protein>